<keyword evidence="6" id="KW-1185">Reference proteome</keyword>
<feature type="domain" description="HTH araC/xylS-type" evidence="4">
    <location>
        <begin position="223"/>
        <end position="318"/>
    </location>
</feature>
<dbReference type="InterPro" id="IPR053142">
    <property type="entry name" value="PchR_regulatory_protein"/>
</dbReference>
<dbReference type="InterPro" id="IPR018060">
    <property type="entry name" value="HTH_AraC"/>
</dbReference>
<evidence type="ECO:0000256" key="1">
    <source>
        <dbReference type="ARBA" id="ARBA00023015"/>
    </source>
</evidence>
<dbReference type="PRINTS" id="PR00032">
    <property type="entry name" value="HTHARAC"/>
</dbReference>
<name>A0AAW5KAA2_9BACT</name>
<comment type="caution">
    <text evidence="5">The sequence shown here is derived from an EMBL/GenBank/DDBJ whole genome shotgun (WGS) entry which is preliminary data.</text>
</comment>
<dbReference type="Gene3D" id="1.10.10.60">
    <property type="entry name" value="Homeodomain-like"/>
    <property type="match status" value="2"/>
</dbReference>
<dbReference type="GO" id="GO:0003700">
    <property type="term" value="F:DNA-binding transcription factor activity"/>
    <property type="evidence" value="ECO:0007669"/>
    <property type="project" value="InterPro"/>
</dbReference>
<dbReference type="GO" id="GO:0043565">
    <property type="term" value="F:sequence-specific DNA binding"/>
    <property type="evidence" value="ECO:0007669"/>
    <property type="project" value="InterPro"/>
</dbReference>
<keyword evidence="3" id="KW-0804">Transcription</keyword>
<dbReference type="AlphaFoldDB" id="A0AAW5KAA2"/>
<reference evidence="5 6" key="1">
    <citation type="submission" date="2022-06" db="EMBL/GenBank/DDBJ databases">
        <title>Isolation of gut microbiota from human fecal samples.</title>
        <authorList>
            <person name="Pamer E.G."/>
            <person name="Barat B."/>
            <person name="Waligurski E."/>
            <person name="Medina S."/>
            <person name="Paddock L."/>
            <person name="Mostad J."/>
        </authorList>
    </citation>
    <scope>NUCLEOTIDE SEQUENCE [LARGE SCALE GENOMIC DNA]</scope>
    <source>
        <strain evidence="5 6">DFI.9.90</strain>
    </source>
</reference>
<keyword evidence="1" id="KW-0805">Transcription regulation</keyword>
<evidence type="ECO:0000256" key="2">
    <source>
        <dbReference type="ARBA" id="ARBA00023125"/>
    </source>
</evidence>
<dbReference type="Pfam" id="PF12833">
    <property type="entry name" value="HTH_18"/>
    <property type="match status" value="1"/>
</dbReference>
<dbReference type="EMBL" id="JANFYT010000029">
    <property type="protein sequence ID" value="MCQ4815212.1"/>
    <property type="molecule type" value="Genomic_DNA"/>
</dbReference>
<dbReference type="PANTHER" id="PTHR47893">
    <property type="entry name" value="REGULATORY PROTEIN PCHR"/>
    <property type="match status" value="1"/>
</dbReference>
<protein>
    <submittedName>
        <fullName evidence="5">AraC family transcriptional regulator</fullName>
    </submittedName>
</protein>
<gene>
    <name evidence="5" type="ORF">NE630_12290</name>
</gene>
<dbReference type="RefSeq" id="WP_008708976.1">
    <property type="nucleotide sequence ID" value="NZ_CABKQM010000002.1"/>
</dbReference>
<evidence type="ECO:0000313" key="5">
    <source>
        <dbReference type="EMBL" id="MCQ4815212.1"/>
    </source>
</evidence>
<dbReference type="PROSITE" id="PS01124">
    <property type="entry name" value="HTH_ARAC_FAMILY_2"/>
    <property type="match status" value="1"/>
</dbReference>
<proteinExistence type="predicted"/>
<dbReference type="Proteomes" id="UP001205919">
    <property type="component" value="Unassembled WGS sequence"/>
</dbReference>
<dbReference type="InterPro" id="IPR009057">
    <property type="entry name" value="Homeodomain-like_sf"/>
</dbReference>
<dbReference type="SUPFAM" id="SSF46689">
    <property type="entry name" value="Homeodomain-like"/>
    <property type="match status" value="2"/>
</dbReference>
<evidence type="ECO:0000256" key="3">
    <source>
        <dbReference type="ARBA" id="ARBA00023163"/>
    </source>
</evidence>
<evidence type="ECO:0000313" key="6">
    <source>
        <dbReference type="Proteomes" id="UP001205919"/>
    </source>
</evidence>
<dbReference type="InterPro" id="IPR020449">
    <property type="entry name" value="Tscrpt_reg_AraC-type_HTH"/>
</dbReference>
<organism evidence="5 6">
    <name type="scientific">Cloacibacillus evryensis</name>
    <dbReference type="NCBI Taxonomy" id="508460"/>
    <lineage>
        <taxon>Bacteria</taxon>
        <taxon>Thermotogati</taxon>
        <taxon>Synergistota</taxon>
        <taxon>Synergistia</taxon>
        <taxon>Synergistales</taxon>
        <taxon>Synergistaceae</taxon>
        <taxon>Cloacibacillus</taxon>
    </lineage>
</organism>
<evidence type="ECO:0000259" key="4">
    <source>
        <dbReference type="PROSITE" id="PS01124"/>
    </source>
</evidence>
<accession>A0AAW5KAA2</accession>
<keyword evidence="2" id="KW-0238">DNA-binding</keyword>
<sequence length="318" mass="36167">MIIQFSQQDFAPRSFVAFNSPENTAEQNCDGGRLEIPENIAGGRVAADAVSPGLSLICSEMSFAKDTFFCEEYQDRDVLQIAFCLQGNCEWSYGNGARPHQLAPAECSLQCGVMRKCDSFFPRGPYRALSLSLGRERFADVIECLKDVRLLDSGDMIRTRVFAGTPHLRLLIRQLTECPPDYKLRKLFLEGKALELLSVFCSEVIGRKEKKGDVSREDRRCLRQARERIDEQFLLPLTISQIAKECHMSETKLKRGFKNCFGCTVYEYMVEKRMELAHSLLSSGKYKVKDVVWMAGYSNAGHFIKMFRKRYGLTPGEI</sequence>
<dbReference type="SMART" id="SM00342">
    <property type="entry name" value="HTH_ARAC"/>
    <property type="match status" value="1"/>
</dbReference>
<dbReference type="PANTHER" id="PTHR47893:SF1">
    <property type="entry name" value="REGULATORY PROTEIN PCHR"/>
    <property type="match status" value="1"/>
</dbReference>